<evidence type="ECO:0000313" key="3">
    <source>
        <dbReference type="Proteomes" id="UP000593875"/>
    </source>
</evidence>
<reference evidence="2 3" key="1">
    <citation type="submission" date="2020-10" db="EMBL/GenBank/DDBJ databases">
        <title>Genome sequencing of Massilia sp. LPB0304.</title>
        <authorList>
            <person name="Kim J."/>
        </authorList>
    </citation>
    <scope>NUCLEOTIDE SEQUENCE [LARGE SCALE GENOMIC DNA]</scope>
    <source>
        <strain evidence="2 3">LPB0304</strain>
    </source>
</reference>
<dbReference type="EMBL" id="CP062941">
    <property type="protein sequence ID" value="QOL51767.1"/>
    <property type="molecule type" value="Genomic_DNA"/>
</dbReference>
<dbReference type="Pfam" id="PF07811">
    <property type="entry name" value="TadE"/>
    <property type="match status" value="1"/>
</dbReference>
<sequence length="151" mass="16402">MRTIKSQSGVAAVEMALLLGPLLLLAFGVTELGRAVYQYNTLAKAVRDGARYLSQYEPGNANRANEARSLVVCGATVCGDRKPLVSGMLPSYVKVHDRISDPLSYNLQSTTRGTVNLVRVEVTGFTFRSLMPGFVPNVQFAPIHTTMVQVL</sequence>
<dbReference type="AlphaFoldDB" id="A0A7L9UA52"/>
<organism evidence="2 3">
    <name type="scientific">Massilia litorea</name>
    <dbReference type="NCBI Taxonomy" id="2769491"/>
    <lineage>
        <taxon>Bacteria</taxon>
        <taxon>Pseudomonadati</taxon>
        <taxon>Pseudomonadota</taxon>
        <taxon>Betaproteobacteria</taxon>
        <taxon>Burkholderiales</taxon>
        <taxon>Oxalobacteraceae</taxon>
        <taxon>Telluria group</taxon>
        <taxon>Massilia</taxon>
    </lineage>
</organism>
<name>A0A7L9UA52_9BURK</name>
<keyword evidence="3" id="KW-1185">Reference proteome</keyword>
<dbReference type="RefSeq" id="WP_193688740.1">
    <property type="nucleotide sequence ID" value="NZ_CP062941.1"/>
</dbReference>
<accession>A0A7L9UA52</accession>
<feature type="domain" description="TadE-like" evidence="1">
    <location>
        <begin position="9"/>
        <end position="51"/>
    </location>
</feature>
<dbReference type="KEGG" id="mlir:LPB04_11240"/>
<dbReference type="Proteomes" id="UP000593875">
    <property type="component" value="Chromosome"/>
</dbReference>
<evidence type="ECO:0000313" key="2">
    <source>
        <dbReference type="EMBL" id="QOL51767.1"/>
    </source>
</evidence>
<proteinExistence type="predicted"/>
<dbReference type="InterPro" id="IPR012495">
    <property type="entry name" value="TadE-like_dom"/>
</dbReference>
<protein>
    <submittedName>
        <fullName evidence="2">Pilus assembly protein</fullName>
    </submittedName>
</protein>
<evidence type="ECO:0000259" key="1">
    <source>
        <dbReference type="Pfam" id="PF07811"/>
    </source>
</evidence>
<gene>
    <name evidence="2" type="ORF">LPB04_11240</name>
</gene>